<comment type="cofactor">
    <cofactor evidence="2">
        <name>heme b</name>
        <dbReference type="ChEBI" id="CHEBI:60344"/>
    </cofactor>
</comment>
<evidence type="ECO:0000256" key="13">
    <source>
        <dbReference type="SAM" id="SignalP"/>
    </source>
</evidence>
<feature type="binding site" evidence="9">
    <location>
        <position position="79"/>
    </location>
    <ligand>
        <name>Ca(2+)</name>
        <dbReference type="ChEBI" id="CHEBI:29108"/>
        <label>1</label>
    </ligand>
</feature>
<keyword evidence="7" id="KW-0408">Iron</keyword>
<dbReference type="AlphaFoldDB" id="W1PDM4"/>
<evidence type="ECO:0000256" key="2">
    <source>
        <dbReference type="ARBA" id="ARBA00001970"/>
    </source>
</evidence>
<dbReference type="Proteomes" id="UP000017836">
    <property type="component" value="Unassembled WGS sequence"/>
</dbReference>
<evidence type="ECO:0000313" key="15">
    <source>
        <dbReference type="EMBL" id="ERN05711.1"/>
    </source>
</evidence>
<feature type="domain" description="Plant heme peroxidase family profile" evidence="14">
    <location>
        <begin position="27"/>
        <end position="175"/>
    </location>
</feature>
<dbReference type="InterPro" id="IPR000823">
    <property type="entry name" value="Peroxidase_pln"/>
</dbReference>
<evidence type="ECO:0000256" key="4">
    <source>
        <dbReference type="ARBA" id="ARBA00022617"/>
    </source>
</evidence>
<feature type="binding site" evidence="9">
    <location>
        <position position="69"/>
    </location>
    <ligand>
        <name>Ca(2+)</name>
        <dbReference type="ChEBI" id="CHEBI:29108"/>
        <label>1</label>
    </ligand>
</feature>
<organism evidence="15 16">
    <name type="scientific">Amborella trichopoda</name>
    <dbReference type="NCBI Taxonomy" id="13333"/>
    <lineage>
        <taxon>Eukaryota</taxon>
        <taxon>Viridiplantae</taxon>
        <taxon>Streptophyta</taxon>
        <taxon>Embryophyta</taxon>
        <taxon>Tracheophyta</taxon>
        <taxon>Spermatophyta</taxon>
        <taxon>Magnoliopsida</taxon>
        <taxon>Amborellales</taxon>
        <taxon>Amborellaceae</taxon>
        <taxon>Amborella</taxon>
    </lineage>
</organism>
<dbReference type="GO" id="GO:0020037">
    <property type="term" value="F:heme binding"/>
    <property type="evidence" value="ECO:0007669"/>
    <property type="project" value="InterPro"/>
</dbReference>
<comment type="catalytic activity">
    <reaction evidence="1">
        <text>2 a phenolic donor + H2O2 = 2 a phenolic radical donor + 2 H2O</text>
        <dbReference type="Rhea" id="RHEA:56136"/>
        <dbReference type="ChEBI" id="CHEBI:15377"/>
        <dbReference type="ChEBI" id="CHEBI:16240"/>
        <dbReference type="ChEBI" id="CHEBI:139520"/>
        <dbReference type="ChEBI" id="CHEBI:139521"/>
        <dbReference type="EC" id="1.11.1.7"/>
    </reaction>
</comment>
<evidence type="ECO:0000313" key="16">
    <source>
        <dbReference type="Proteomes" id="UP000017836"/>
    </source>
</evidence>
<keyword evidence="5 9" id="KW-0479">Metal-binding</keyword>
<evidence type="ECO:0000256" key="7">
    <source>
        <dbReference type="ARBA" id="ARBA00023004"/>
    </source>
</evidence>
<feature type="signal peptide" evidence="13">
    <location>
        <begin position="1"/>
        <end position="16"/>
    </location>
</feature>
<protein>
    <recommendedName>
        <fullName evidence="14">Plant heme peroxidase family profile domain-containing protein</fullName>
    </recommendedName>
</protein>
<dbReference type="InterPro" id="IPR002016">
    <property type="entry name" value="Haem_peroxidase"/>
</dbReference>
<feature type="binding site" evidence="9">
    <location>
        <position position="77"/>
    </location>
    <ligand>
        <name>Ca(2+)</name>
        <dbReference type="ChEBI" id="CHEBI:29108"/>
        <label>1</label>
    </ligand>
</feature>
<gene>
    <name evidence="15" type="ORF">AMTR_s00006p00237260</name>
</gene>
<feature type="site" description="Transition state stabilizer" evidence="10">
    <location>
        <position position="64"/>
    </location>
</feature>
<dbReference type="PROSITE" id="PS50873">
    <property type="entry name" value="PEROXIDASE_4"/>
    <property type="match status" value="1"/>
</dbReference>
<feature type="chain" id="PRO_5004807945" description="Plant heme peroxidase family profile domain-containing protein" evidence="13">
    <location>
        <begin position="17"/>
        <end position="175"/>
    </location>
</feature>
<evidence type="ECO:0000256" key="5">
    <source>
        <dbReference type="ARBA" id="ARBA00022723"/>
    </source>
</evidence>
<dbReference type="GO" id="GO:0006979">
    <property type="term" value="P:response to oxidative stress"/>
    <property type="evidence" value="ECO:0007669"/>
    <property type="project" value="InterPro"/>
</dbReference>
<evidence type="ECO:0000256" key="3">
    <source>
        <dbReference type="ARBA" id="ARBA00022559"/>
    </source>
</evidence>
<evidence type="ECO:0000256" key="1">
    <source>
        <dbReference type="ARBA" id="ARBA00000189"/>
    </source>
</evidence>
<name>W1PDM4_AMBTC</name>
<proteinExistence type="inferred from homology"/>
<reference evidence="16" key="1">
    <citation type="journal article" date="2013" name="Science">
        <title>The Amborella genome and the evolution of flowering plants.</title>
        <authorList>
            <consortium name="Amborella Genome Project"/>
        </authorList>
    </citation>
    <scope>NUCLEOTIDE SEQUENCE [LARGE SCALE GENOMIC DNA]</scope>
</reference>
<keyword evidence="4" id="KW-0349">Heme</keyword>
<comment type="similarity">
    <text evidence="12">Belongs to the peroxidase family.</text>
</comment>
<evidence type="ECO:0000256" key="8">
    <source>
        <dbReference type="PIRSR" id="PIRSR600823-1"/>
    </source>
</evidence>
<keyword evidence="11" id="KW-1015">Disulfide bond</keyword>
<evidence type="ECO:0000256" key="11">
    <source>
        <dbReference type="PIRSR" id="PIRSR600823-5"/>
    </source>
</evidence>
<dbReference type="PRINTS" id="PR00461">
    <property type="entry name" value="PLPEROXIDASE"/>
</dbReference>
<keyword evidence="3" id="KW-0575">Peroxidase</keyword>
<dbReference type="InterPro" id="IPR010255">
    <property type="entry name" value="Haem_peroxidase_sf"/>
</dbReference>
<dbReference type="PANTHER" id="PTHR31235">
    <property type="entry name" value="PEROXIDASE 25-RELATED"/>
    <property type="match status" value="1"/>
</dbReference>
<dbReference type="HOGENOM" id="CLU_010543_3_2_1"/>
<dbReference type="GO" id="GO:0046872">
    <property type="term" value="F:metal ion binding"/>
    <property type="evidence" value="ECO:0007669"/>
    <property type="project" value="UniProtKB-KW"/>
</dbReference>
<sequence>MLTYPLHFLMVMTVTALNMNALHLGGQQEIGFYRESCPRAEEAMSEAMRMAINRDPTLAAALLRIHYHDRFIGCRVDASIPLDQPPGYPPMEKVTLPNQNLRGFEMMDMLKRILESICPGTVSCADILALSTKEAVTCMHATTTKFTLPTSHLLDPLFPPAFLLGICLYVHLQRM</sequence>
<accession>W1PDM4</accession>
<dbReference type="Gramene" id="ERN05711">
    <property type="protein sequence ID" value="ERN05711"/>
    <property type="gene ID" value="AMTR_s00006p00237260"/>
</dbReference>
<keyword evidence="9" id="KW-0106">Calcium</keyword>
<feature type="binding site" evidence="9">
    <location>
        <position position="73"/>
    </location>
    <ligand>
        <name>Ca(2+)</name>
        <dbReference type="ChEBI" id="CHEBI:29108"/>
        <label>1</label>
    </ligand>
</feature>
<dbReference type="PRINTS" id="PR00458">
    <property type="entry name" value="PEROXIDASE"/>
</dbReference>
<evidence type="ECO:0000256" key="12">
    <source>
        <dbReference type="RuleBase" id="RU004241"/>
    </source>
</evidence>
<keyword evidence="16" id="KW-1185">Reference proteome</keyword>
<feature type="binding site" evidence="9">
    <location>
        <position position="92"/>
    </location>
    <ligand>
        <name>Ca(2+)</name>
        <dbReference type="ChEBI" id="CHEBI:29108"/>
        <label>1</label>
    </ligand>
</feature>
<dbReference type="EMBL" id="KI393980">
    <property type="protein sequence ID" value="ERN05711.1"/>
    <property type="molecule type" value="Genomic_DNA"/>
</dbReference>
<keyword evidence="6" id="KW-0560">Oxidoreductase</keyword>
<dbReference type="Pfam" id="PF00141">
    <property type="entry name" value="peroxidase"/>
    <property type="match status" value="1"/>
</dbReference>
<keyword evidence="13" id="KW-0732">Signal</keyword>
<evidence type="ECO:0000259" key="14">
    <source>
        <dbReference type="PROSITE" id="PS50873"/>
    </source>
</evidence>
<dbReference type="SUPFAM" id="SSF48113">
    <property type="entry name" value="Heme-dependent peroxidases"/>
    <property type="match status" value="1"/>
</dbReference>
<dbReference type="GO" id="GO:0140825">
    <property type="term" value="F:lactoperoxidase activity"/>
    <property type="evidence" value="ECO:0007669"/>
    <property type="project" value="UniProtKB-EC"/>
</dbReference>
<evidence type="ECO:0000256" key="6">
    <source>
        <dbReference type="ARBA" id="ARBA00023002"/>
    </source>
</evidence>
<evidence type="ECO:0000256" key="10">
    <source>
        <dbReference type="PIRSR" id="PIRSR600823-4"/>
    </source>
</evidence>
<feature type="active site" description="Proton acceptor" evidence="8">
    <location>
        <position position="68"/>
    </location>
</feature>
<comment type="cofactor">
    <cofactor evidence="9">
        <name>Ca(2+)</name>
        <dbReference type="ChEBI" id="CHEBI:29108"/>
    </cofactor>
    <text evidence="9">Binds 2 calcium ions per subunit.</text>
</comment>
<evidence type="ECO:0000256" key="9">
    <source>
        <dbReference type="PIRSR" id="PIRSR600823-3"/>
    </source>
</evidence>
<dbReference type="Gene3D" id="1.10.520.10">
    <property type="match status" value="1"/>
</dbReference>
<feature type="disulfide bond" evidence="11">
    <location>
        <begin position="37"/>
        <end position="118"/>
    </location>
</feature>